<dbReference type="Pfam" id="PF00512">
    <property type="entry name" value="HisKA"/>
    <property type="match status" value="1"/>
</dbReference>
<evidence type="ECO:0000256" key="3">
    <source>
        <dbReference type="ARBA" id="ARBA00012438"/>
    </source>
</evidence>
<dbReference type="InterPro" id="IPR036097">
    <property type="entry name" value="HisK_dim/P_sf"/>
</dbReference>
<evidence type="ECO:0000256" key="11">
    <source>
        <dbReference type="ARBA" id="ARBA00022989"/>
    </source>
</evidence>
<sequence>MADLDPERPLDPVGSIKIKIGLLVALSILVAAVVLQVGNRAGVPAWLTLPVTLAAALGVTQWLARGMTAPLREMTTAAGRMAGGDYSSRVTATSADEVGQLGRAFNSMVGDLATADQQRRELVATVSHELRTPLAGQRALLENLVDGVVQPDDAALGAALSQSERLSNLVEDLLDASRLDGGAVRLDLAEVAVAELLDAAVRESAIGGRPVRYEVSVQPPDLHVEADAARLHQVVANLLDNASRHSPTDGVVRVSAQDLGGDRWALEVADRGPGIPAERSEAIFARFGTADPTGGGSGLGLAIARWVCELHGGTIGALPPDGGSGARIRAELPLHPDQTPSAPSPERTIMTMTPEQGAAPASGVTAVAVQAAPSSATPTDAPNGSVIASMFGHFWPERDSLRTAPGALLGSVAVGLLGAIILPERNFGIGTFLVLLAAGALVLRLSVHRGRLWALASATLCVGLGALVFLRAAEWLAVLGLLVSAALVTTALTDARRPLAMIAGGASWVLSGLRGLPLLGRTLTATSRHHVLWPVVRTAAISLILLVVFVGLFASGDALFGSWVSGILPDVRIADTLVLRAFTWFMIGGIVLAACYLALSPPAVETVGPGDPRPVTRAWEWQVPVGVVIAVFAAFLVAQATAMWGGHDYLQQATGLTYAEYVHQGFGQLVVATLLTLVTIAVAVRKAPRATARERQVLRVLLGVLCALTLVVVASALYRMSLYQEAYGYTVLRVLVDAFELWLGLVVVLVLIAGVRLRGSWLPRATLLSAAVFLLVIGLMNPEAWVAQRNIDRYAETGRVDLSYLASLGPDATPVIVDGLPEELARCVVGAPEPAPQDDPLEWNLGRARADAVVPGGGTDRVGRPGCPTTIGE</sequence>
<dbReference type="PROSITE" id="PS50885">
    <property type="entry name" value="HAMP"/>
    <property type="match status" value="1"/>
</dbReference>
<dbReference type="EC" id="2.7.13.3" evidence="3"/>
<evidence type="ECO:0000256" key="12">
    <source>
        <dbReference type="ARBA" id="ARBA00023012"/>
    </source>
</evidence>
<evidence type="ECO:0000256" key="9">
    <source>
        <dbReference type="ARBA" id="ARBA00022777"/>
    </source>
</evidence>
<feature type="region of interest" description="Disordered" evidence="13">
    <location>
        <begin position="854"/>
        <end position="873"/>
    </location>
</feature>
<dbReference type="Gene3D" id="6.10.340.10">
    <property type="match status" value="1"/>
</dbReference>
<gene>
    <name evidence="17" type="ORF">NF557_10490</name>
</gene>
<keyword evidence="14" id="KW-0472">Membrane</keyword>
<evidence type="ECO:0000256" key="13">
    <source>
        <dbReference type="SAM" id="MobiDB-lite"/>
    </source>
</evidence>
<protein>
    <recommendedName>
        <fullName evidence="3">histidine kinase</fullName>
        <ecNumber evidence="3">2.7.13.3</ecNumber>
    </recommendedName>
</protein>
<dbReference type="PANTHER" id="PTHR44936:SF10">
    <property type="entry name" value="SENSOR PROTEIN RSTB"/>
    <property type="match status" value="1"/>
</dbReference>
<dbReference type="SMART" id="SM00388">
    <property type="entry name" value="HisKA"/>
    <property type="match status" value="1"/>
</dbReference>
<evidence type="ECO:0000256" key="7">
    <source>
        <dbReference type="ARBA" id="ARBA00022692"/>
    </source>
</evidence>
<feature type="domain" description="HAMP" evidence="16">
    <location>
        <begin position="65"/>
        <end position="117"/>
    </location>
</feature>
<evidence type="ECO:0000256" key="6">
    <source>
        <dbReference type="ARBA" id="ARBA00022679"/>
    </source>
</evidence>
<feature type="transmembrane region" description="Helical" evidence="14">
    <location>
        <begin position="427"/>
        <end position="445"/>
    </location>
</feature>
<dbReference type="SMART" id="SM00387">
    <property type="entry name" value="HATPase_c"/>
    <property type="match status" value="1"/>
</dbReference>
<feature type="transmembrane region" description="Helical" evidence="14">
    <location>
        <begin position="43"/>
        <end position="64"/>
    </location>
</feature>
<dbReference type="InterPro" id="IPR004358">
    <property type="entry name" value="Sig_transdc_His_kin-like_C"/>
</dbReference>
<dbReference type="InterPro" id="IPR025291">
    <property type="entry name" value="DUF4153"/>
</dbReference>
<dbReference type="SUPFAM" id="SSF55874">
    <property type="entry name" value="ATPase domain of HSP90 chaperone/DNA topoisomerase II/histidine kinase"/>
    <property type="match status" value="1"/>
</dbReference>
<dbReference type="PANTHER" id="PTHR44936">
    <property type="entry name" value="SENSOR PROTEIN CREC"/>
    <property type="match status" value="1"/>
</dbReference>
<evidence type="ECO:0000256" key="1">
    <source>
        <dbReference type="ARBA" id="ARBA00000085"/>
    </source>
</evidence>
<dbReference type="SUPFAM" id="SSF158472">
    <property type="entry name" value="HAMP domain-like"/>
    <property type="match status" value="1"/>
</dbReference>
<dbReference type="PROSITE" id="PS50109">
    <property type="entry name" value="HIS_KIN"/>
    <property type="match status" value="1"/>
</dbReference>
<comment type="catalytic activity">
    <reaction evidence="1">
        <text>ATP + protein L-histidine = ADP + protein N-phospho-L-histidine.</text>
        <dbReference type="EC" id="2.7.13.3"/>
    </reaction>
</comment>
<feature type="transmembrane region" description="Helical" evidence="14">
    <location>
        <begin position="619"/>
        <end position="644"/>
    </location>
</feature>
<evidence type="ECO:0000256" key="4">
    <source>
        <dbReference type="ARBA" id="ARBA00022475"/>
    </source>
</evidence>
<dbReference type="EMBL" id="CP099490">
    <property type="protein sequence ID" value="USQ75073.1"/>
    <property type="molecule type" value="Genomic_DNA"/>
</dbReference>
<dbReference type="RefSeq" id="WP_252619209.1">
    <property type="nucleotide sequence ID" value="NZ_CP099490.1"/>
</dbReference>
<dbReference type="SMART" id="SM00304">
    <property type="entry name" value="HAMP"/>
    <property type="match status" value="1"/>
</dbReference>
<feature type="transmembrane region" description="Helical" evidence="14">
    <location>
        <begin position="577"/>
        <end position="599"/>
    </location>
</feature>
<keyword evidence="18" id="KW-1185">Reference proteome</keyword>
<keyword evidence="11 14" id="KW-1133">Transmembrane helix</keyword>
<name>A0ABY4YE72_9MICO</name>
<feature type="transmembrane region" description="Helical" evidence="14">
    <location>
        <begin position="730"/>
        <end position="755"/>
    </location>
</feature>
<dbReference type="CDD" id="cd00075">
    <property type="entry name" value="HATPase"/>
    <property type="match status" value="1"/>
</dbReference>
<feature type="transmembrane region" description="Helical" evidence="14">
    <location>
        <begin position="475"/>
        <end position="492"/>
    </location>
</feature>
<evidence type="ECO:0000256" key="10">
    <source>
        <dbReference type="ARBA" id="ARBA00022840"/>
    </source>
</evidence>
<dbReference type="CDD" id="cd06225">
    <property type="entry name" value="HAMP"/>
    <property type="match status" value="1"/>
</dbReference>
<dbReference type="PRINTS" id="PR00344">
    <property type="entry name" value="BCTRLSENSOR"/>
</dbReference>
<dbReference type="CDD" id="cd00082">
    <property type="entry name" value="HisKA"/>
    <property type="match status" value="1"/>
</dbReference>
<dbReference type="InterPro" id="IPR005467">
    <property type="entry name" value="His_kinase_dom"/>
</dbReference>
<evidence type="ECO:0000313" key="17">
    <source>
        <dbReference type="EMBL" id="USQ75073.1"/>
    </source>
</evidence>
<dbReference type="SUPFAM" id="SSF47384">
    <property type="entry name" value="Homodimeric domain of signal transducing histidine kinase"/>
    <property type="match status" value="1"/>
</dbReference>
<dbReference type="Pfam" id="PF00672">
    <property type="entry name" value="HAMP"/>
    <property type="match status" value="1"/>
</dbReference>
<feature type="transmembrane region" description="Helical" evidence="14">
    <location>
        <begin position="761"/>
        <end position="780"/>
    </location>
</feature>
<comment type="subcellular location">
    <subcellularLocation>
        <location evidence="2">Cell membrane</location>
        <topology evidence="2">Multi-pass membrane protein</topology>
    </subcellularLocation>
</comment>
<evidence type="ECO:0000256" key="5">
    <source>
        <dbReference type="ARBA" id="ARBA00022553"/>
    </source>
</evidence>
<evidence type="ECO:0000256" key="14">
    <source>
        <dbReference type="SAM" id="Phobius"/>
    </source>
</evidence>
<accession>A0ABY4YE72</accession>
<dbReference type="Gene3D" id="3.30.565.10">
    <property type="entry name" value="Histidine kinase-like ATPase, C-terminal domain"/>
    <property type="match status" value="1"/>
</dbReference>
<dbReference type="InterPro" id="IPR050980">
    <property type="entry name" value="2C_sensor_his_kinase"/>
</dbReference>
<proteinExistence type="predicted"/>
<evidence type="ECO:0000259" key="16">
    <source>
        <dbReference type="PROSITE" id="PS50885"/>
    </source>
</evidence>
<keyword evidence="6" id="KW-0808">Transferase</keyword>
<feature type="transmembrane region" description="Helical" evidence="14">
    <location>
        <begin position="452"/>
        <end position="469"/>
    </location>
</feature>
<keyword evidence="5" id="KW-0597">Phosphoprotein</keyword>
<organism evidence="17 18">
    <name type="scientific">Ornithinimicrobium cryptoxanthini</name>
    <dbReference type="NCBI Taxonomy" id="2934161"/>
    <lineage>
        <taxon>Bacteria</taxon>
        <taxon>Bacillati</taxon>
        <taxon>Actinomycetota</taxon>
        <taxon>Actinomycetes</taxon>
        <taxon>Micrococcales</taxon>
        <taxon>Ornithinimicrobiaceae</taxon>
        <taxon>Ornithinimicrobium</taxon>
    </lineage>
</organism>
<evidence type="ECO:0000256" key="8">
    <source>
        <dbReference type="ARBA" id="ARBA00022741"/>
    </source>
</evidence>
<dbReference type="Gene3D" id="1.10.287.130">
    <property type="match status" value="1"/>
</dbReference>
<feature type="transmembrane region" description="Helical" evidence="14">
    <location>
        <begin position="20"/>
        <end position="37"/>
    </location>
</feature>
<keyword evidence="10" id="KW-0067">ATP-binding</keyword>
<dbReference type="InterPro" id="IPR036890">
    <property type="entry name" value="HATPase_C_sf"/>
</dbReference>
<evidence type="ECO:0000259" key="15">
    <source>
        <dbReference type="PROSITE" id="PS50109"/>
    </source>
</evidence>
<feature type="transmembrane region" description="Helical" evidence="14">
    <location>
        <begin position="665"/>
        <end position="684"/>
    </location>
</feature>
<feature type="transmembrane region" description="Helical" evidence="14">
    <location>
        <begin position="539"/>
        <end position="565"/>
    </location>
</feature>
<keyword evidence="8" id="KW-0547">Nucleotide-binding</keyword>
<dbReference type="InterPro" id="IPR003660">
    <property type="entry name" value="HAMP_dom"/>
</dbReference>
<feature type="transmembrane region" description="Helical" evidence="14">
    <location>
        <begin position="696"/>
        <end position="718"/>
    </location>
</feature>
<dbReference type="InterPro" id="IPR003594">
    <property type="entry name" value="HATPase_dom"/>
</dbReference>
<dbReference type="InterPro" id="IPR003661">
    <property type="entry name" value="HisK_dim/P_dom"/>
</dbReference>
<reference evidence="17" key="1">
    <citation type="submission" date="2022-06" db="EMBL/GenBank/DDBJ databases">
        <title>Ornithinimicrobium JY.X270.</title>
        <authorList>
            <person name="Huang Y."/>
        </authorList>
    </citation>
    <scope>NUCLEOTIDE SEQUENCE</scope>
    <source>
        <strain evidence="17">JY.X270</strain>
    </source>
</reference>
<keyword evidence="12" id="KW-0902">Two-component regulatory system</keyword>
<feature type="domain" description="Histidine kinase" evidence="15">
    <location>
        <begin position="125"/>
        <end position="336"/>
    </location>
</feature>
<evidence type="ECO:0000256" key="2">
    <source>
        <dbReference type="ARBA" id="ARBA00004651"/>
    </source>
</evidence>
<dbReference type="Proteomes" id="UP001056535">
    <property type="component" value="Chromosome"/>
</dbReference>
<evidence type="ECO:0000313" key="18">
    <source>
        <dbReference type="Proteomes" id="UP001056535"/>
    </source>
</evidence>
<dbReference type="Pfam" id="PF02518">
    <property type="entry name" value="HATPase_c"/>
    <property type="match status" value="1"/>
</dbReference>
<feature type="transmembrane region" description="Helical" evidence="14">
    <location>
        <begin position="499"/>
        <end position="519"/>
    </location>
</feature>
<dbReference type="Pfam" id="PF13687">
    <property type="entry name" value="DUF4153"/>
    <property type="match status" value="1"/>
</dbReference>
<keyword evidence="9" id="KW-0418">Kinase</keyword>
<keyword evidence="4" id="KW-1003">Cell membrane</keyword>
<feature type="transmembrane region" description="Helical" evidence="14">
    <location>
        <begin position="403"/>
        <end position="421"/>
    </location>
</feature>
<keyword evidence="7 14" id="KW-0812">Transmembrane</keyword>